<comment type="caution">
    <text evidence="3">The sequence shown here is derived from an EMBL/GenBank/DDBJ whole genome shotgun (WGS) entry which is preliminary data.</text>
</comment>
<dbReference type="Gene3D" id="1.10.10.2840">
    <property type="entry name" value="PucR C-terminal helix-turn-helix domain"/>
    <property type="match status" value="1"/>
</dbReference>
<dbReference type="InterPro" id="IPR025736">
    <property type="entry name" value="PucR_C-HTH_dom"/>
</dbReference>
<protein>
    <submittedName>
        <fullName evidence="3">Helix-turn-helix domain-containing protein</fullName>
    </submittedName>
</protein>
<sequence>MAGGSRRLFSTSYPAKEISLSDFSQVVSLPVRRIDLGLSFAGSARLAGALRPQVPAVAEEAARRIEKRLPEFVRPHDPRYARGLETAVECAIGHFLDLLADQGVSSADVLDFWRRVGAGEAGEGRTLDSWHTAIRIGAGVAVEELTERAGRLGYRADASTMAGITHAMFDYMNQLAAAVSEGHADAAARAAGSQQDHRRRLLDLLLDEPAPAARDLREAAGEASWALPRTVAAVALRERGPETRRPSLPPDVLLGLHRAEPCLIVPDPEGPGRARLLERRLDGWTAAIGPAVEPTGAARSLRWARDALDLADEGLIDRDAAGPDAPIAAELHMPIIVMMRERDLVEKVIERRLAPLLAARPAQRHRLAETLLASLECGFNATAVSGHLHVHPQTVRYRFRQLEELFGDTIQATSDRLELHMALRAWLALNPEPSAREQLRYG</sequence>
<evidence type="ECO:0000259" key="2">
    <source>
        <dbReference type="Pfam" id="PF25906"/>
    </source>
</evidence>
<dbReference type="PANTHER" id="PTHR33744:SF1">
    <property type="entry name" value="DNA-BINDING TRANSCRIPTIONAL ACTIVATOR ADER"/>
    <property type="match status" value="1"/>
</dbReference>
<evidence type="ECO:0000313" key="4">
    <source>
        <dbReference type="Proteomes" id="UP000680206"/>
    </source>
</evidence>
<dbReference type="PANTHER" id="PTHR33744">
    <property type="entry name" value="CARBOHYDRATE DIACID REGULATOR"/>
    <property type="match status" value="1"/>
</dbReference>
<name>A0ABS3S590_9ACTN</name>
<dbReference type="Proteomes" id="UP000680206">
    <property type="component" value="Unassembled WGS sequence"/>
</dbReference>
<reference evidence="3 4" key="1">
    <citation type="submission" date="2021-03" db="EMBL/GenBank/DDBJ databases">
        <title>Actinomadura violae sp. nov., isolated from lichen in Thailand.</title>
        <authorList>
            <person name="Kanchanasin P."/>
            <person name="Saeng-In P."/>
            <person name="Phongsopitanun W."/>
            <person name="Yuki M."/>
            <person name="Kudo T."/>
            <person name="Ohkuma M."/>
            <person name="Tanasupawat S."/>
        </authorList>
    </citation>
    <scope>NUCLEOTIDE SEQUENCE [LARGE SCALE GENOMIC DNA]</scope>
    <source>
        <strain evidence="3 4">LCR2-06</strain>
    </source>
</reference>
<dbReference type="InterPro" id="IPR042070">
    <property type="entry name" value="PucR_C-HTH_sf"/>
</dbReference>
<feature type="domain" description="PucR-like N-terminal" evidence="2">
    <location>
        <begin position="44"/>
        <end position="206"/>
    </location>
</feature>
<evidence type="ECO:0000259" key="1">
    <source>
        <dbReference type="Pfam" id="PF13556"/>
    </source>
</evidence>
<dbReference type="EMBL" id="JAGEPF010000033">
    <property type="protein sequence ID" value="MBO2464167.1"/>
    <property type="molecule type" value="Genomic_DNA"/>
</dbReference>
<evidence type="ECO:0000313" key="3">
    <source>
        <dbReference type="EMBL" id="MBO2464167.1"/>
    </source>
</evidence>
<feature type="domain" description="PucR C-terminal helix-turn-helix" evidence="1">
    <location>
        <begin position="367"/>
        <end position="425"/>
    </location>
</feature>
<gene>
    <name evidence="3" type="ORF">J4709_42015</name>
</gene>
<keyword evidence="4" id="KW-1185">Reference proteome</keyword>
<organism evidence="3 4">
    <name type="scientific">Actinomadura violacea</name>
    <dbReference type="NCBI Taxonomy" id="2819934"/>
    <lineage>
        <taxon>Bacteria</taxon>
        <taxon>Bacillati</taxon>
        <taxon>Actinomycetota</taxon>
        <taxon>Actinomycetes</taxon>
        <taxon>Streptosporangiales</taxon>
        <taxon>Thermomonosporaceae</taxon>
        <taxon>Actinomadura</taxon>
    </lineage>
</organism>
<accession>A0ABS3S590</accession>
<dbReference type="Pfam" id="PF25906">
    <property type="entry name" value="PucR-like_N"/>
    <property type="match status" value="1"/>
</dbReference>
<proteinExistence type="predicted"/>
<dbReference type="Pfam" id="PF13556">
    <property type="entry name" value="HTH_30"/>
    <property type="match status" value="1"/>
</dbReference>
<dbReference type="InterPro" id="IPR058663">
    <property type="entry name" value="PucR-like_N"/>
</dbReference>
<dbReference type="InterPro" id="IPR051448">
    <property type="entry name" value="CdaR-like_regulators"/>
</dbReference>